<gene>
    <name evidence="1" type="ORF">SAMN05216243_3160</name>
</gene>
<proteinExistence type="predicted"/>
<sequence length="207" mass="23889">MWWVFLIGLMIILLVISLLFLRVHTTFYYTFRDGSDYLKLEIKTLGVNILTKEIEVLSAGDSHSPFKQKNPVSINIQYLKSKWEKFRETRRTITSILPHLIEFLSKITIKKLTWTSKLGLDDATLTGVAAGAGWSIKAIILSWINEHVYKLAACDVDVQPLFQQDRIHTELECIFSIRLGQAIRIFRHIAKYLPKQNTQATKEPIKT</sequence>
<dbReference type="Proteomes" id="UP000198694">
    <property type="component" value="Unassembled WGS sequence"/>
</dbReference>
<dbReference type="RefSeq" id="WP_093216214.1">
    <property type="nucleotide sequence ID" value="NZ_FNFL01000006.1"/>
</dbReference>
<keyword evidence="2" id="KW-1185">Reference proteome</keyword>
<reference evidence="1 2" key="1">
    <citation type="submission" date="2016-10" db="EMBL/GenBank/DDBJ databases">
        <authorList>
            <person name="de Groot N.N."/>
        </authorList>
    </citation>
    <scope>NUCLEOTIDE SEQUENCE [LARGE SCALE GENOMIC DNA]</scope>
    <source>
        <strain evidence="1 2">CGMCC 1.6502</strain>
    </source>
</reference>
<dbReference type="STRING" id="407036.SAMN05216243_3160"/>
<protein>
    <recommendedName>
        <fullName evidence="3">DUF2953 domain-containing protein</fullName>
    </recommendedName>
</protein>
<dbReference type="AlphaFoldDB" id="A0A1G9BWD2"/>
<name>A0A1G9BWD2_9BACI</name>
<dbReference type="OrthoDB" id="1683589at2"/>
<organism evidence="1 2">
    <name type="scientific">Sediminibacillus albus</name>
    <dbReference type="NCBI Taxonomy" id="407036"/>
    <lineage>
        <taxon>Bacteria</taxon>
        <taxon>Bacillati</taxon>
        <taxon>Bacillota</taxon>
        <taxon>Bacilli</taxon>
        <taxon>Bacillales</taxon>
        <taxon>Bacillaceae</taxon>
        <taxon>Sediminibacillus</taxon>
    </lineage>
</organism>
<evidence type="ECO:0000313" key="1">
    <source>
        <dbReference type="EMBL" id="SDK43484.1"/>
    </source>
</evidence>
<accession>A0A1G9BWD2</accession>
<dbReference type="InterPro" id="IPR021338">
    <property type="entry name" value="DUF2953"/>
</dbReference>
<dbReference type="Pfam" id="PF11167">
    <property type="entry name" value="DUF2953"/>
    <property type="match status" value="1"/>
</dbReference>
<evidence type="ECO:0000313" key="2">
    <source>
        <dbReference type="Proteomes" id="UP000198694"/>
    </source>
</evidence>
<evidence type="ECO:0008006" key="3">
    <source>
        <dbReference type="Google" id="ProtNLM"/>
    </source>
</evidence>
<dbReference type="EMBL" id="FNFL01000006">
    <property type="protein sequence ID" value="SDK43484.1"/>
    <property type="molecule type" value="Genomic_DNA"/>
</dbReference>